<name>A0A810LC19_9ACTN</name>
<dbReference type="PANTHER" id="PTHR43130">
    <property type="entry name" value="ARAC-FAMILY TRANSCRIPTIONAL REGULATOR"/>
    <property type="match status" value="1"/>
</dbReference>
<evidence type="ECO:0000313" key="6">
    <source>
        <dbReference type="Proteomes" id="UP000680750"/>
    </source>
</evidence>
<keyword evidence="1" id="KW-0805">Transcription regulation</keyword>
<dbReference type="AlphaFoldDB" id="A0A810LC19"/>
<organism evidence="5 6">
    <name type="scientific">Actinocatenispora sera</name>
    <dbReference type="NCBI Taxonomy" id="390989"/>
    <lineage>
        <taxon>Bacteria</taxon>
        <taxon>Bacillati</taxon>
        <taxon>Actinomycetota</taxon>
        <taxon>Actinomycetes</taxon>
        <taxon>Micromonosporales</taxon>
        <taxon>Micromonosporaceae</taxon>
        <taxon>Actinocatenispora</taxon>
    </lineage>
</organism>
<dbReference type="EMBL" id="AP023354">
    <property type="protein sequence ID" value="BCJ31548.1"/>
    <property type="molecule type" value="Genomic_DNA"/>
</dbReference>
<dbReference type="InterPro" id="IPR002818">
    <property type="entry name" value="DJ-1/PfpI"/>
</dbReference>
<keyword evidence="6" id="KW-1185">Reference proteome</keyword>
<reference evidence="5" key="1">
    <citation type="submission" date="2020-08" db="EMBL/GenBank/DDBJ databases">
        <title>Whole genome shotgun sequence of Actinocatenispora sera NBRC 101916.</title>
        <authorList>
            <person name="Komaki H."/>
            <person name="Tamura T."/>
        </authorList>
    </citation>
    <scope>NUCLEOTIDE SEQUENCE</scope>
    <source>
        <strain evidence="5">NBRC 101916</strain>
    </source>
</reference>
<dbReference type="CDD" id="cd03137">
    <property type="entry name" value="GATase1_AraC_1"/>
    <property type="match status" value="1"/>
</dbReference>
<dbReference type="Gene3D" id="3.40.50.880">
    <property type="match status" value="1"/>
</dbReference>
<dbReference type="InterPro" id="IPR009057">
    <property type="entry name" value="Homeodomain-like_sf"/>
</dbReference>
<evidence type="ECO:0000256" key="3">
    <source>
        <dbReference type="ARBA" id="ARBA00023163"/>
    </source>
</evidence>
<evidence type="ECO:0000259" key="4">
    <source>
        <dbReference type="PROSITE" id="PS01124"/>
    </source>
</evidence>
<dbReference type="Pfam" id="PF12833">
    <property type="entry name" value="HTH_18"/>
    <property type="match status" value="1"/>
</dbReference>
<dbReference type="SUPFAM" id="SSF52317">
    <property type="entry name" value="Class I glutamine amidotransferase-like"/>
    <property type="match status" value="1"/>
</dbReference>
<dbReference type="PROSITE" id="PS01124">
    <property type="entry name" value="HTH_ARAC_FAMILY_2"/>
    <property type="match status" value="1"/>
</dbReference>
<evidence type="ECO:0000313" key="5">
    <source>
        <dbReference type="EMBL" id="BCJ31548.1"/>
    </source>
</evidence>
<dbReference type="InterPro" id="IPR018060">
    <property type="entry name" value="HTH_AraC"/>
</dbReference>
<keyword evidence="2" id="KW-0238">DNA-binding</keyword>
<accession>A0A810LC19</accession>
<dbReference type="RefSeq" id="WP_157034590.1">
    <property type="nucleotide sequence ID" value="NZ_AP023354.1"/>
</dbReference>
<gene>
    <name evidence="5" type="ORF">Asera_56560</name>
</gene>
<feature type="domain" description="HTH araC/xylS-type" evidence="4">
    <location>
        <begin position="215"/>
        <end position="313"/>
    </location>
</feature>
<dbReference type="PROSITE" id="PS00041">
    <property type="entry name" value="HTH_ARAC_FAMILY_1"/>
    <property type="match status" value="1"/>
</dbReference>
<proteinExistence type="predicted"/>
<evidence type="ECO:0000256" key="2">
    <source>
        <dbReference type="ARBA" id="ARBA00023125"/>
    </source>
</evidence>
<sequence length="318" mass="34280">MRSVAVLALSDVVLFDLAIPVQLLGETLRDFGGGTDGYRVRVCGLRPGPVRTGSGFPLVAEYGLDELARADTVVVPGFGDLTEPVPEAARAALRAVYERGGRVASICTGAFALAAAGLLDGRRAVTHWAHAALLAQRYPAVRVDPDVLYVDEGRVLTSAGLAAGIDLCLHLVRRDLGPAAANHAARRMVVPPHRDGGQAQFIERPVPGRPGDDLAQLRGYLTEALAQPHSLASMAVRSRMSARTLTRRFRAETGLSPTRWLLEQRVQRARELLETTDLPITAIAHRCGFASPLALREQFSRRTGTTPGRYREVFGAAR</sequence>
<evidence type="ECO:0000256" key="1">
    <source>
        <dbReference type="ARBA" id="ARBA00023015"/>
    </source>
</evidence>
<dbReference type="SUPFAM" id="SSF46689">
    <property type="entry name" value="Homeodomain-like"/>
    <property type="match status" value="2"/>
</dbReference>
<keyword evidence="3" id="KW-0804">Transcription</keyword>
<dbReference type="Proteomes" id="UP000680750">
    <property type="component" value="Chromosome"/>
</dbReference>
<dbReference type="GO" id="GO:0003700">
    <property type="term" value="F:DNA-binding transcription factor activity"/>
    <property type="evidence" value="ECO:0007669"/>
    <property type="project" value="InterPro"/>
</dbReference>
<dbReference type="SMART" id="SM00342">
    <property type="entry name" value="HTH_ARAC"/>
    <property type="match status" value="1"/>
</dbReference>
<dbReference type="KEGG" id="aser:Asera_56560"/>
<dbReference type="Gene3D" id="1.10.10.60">
    <property type="entry name" value="Homeodomain-like"/>
    <property type="match status" value="2"/>
</dbReference>
<protein>
    <submittedName>
        <fullName evidence="5">AraC family transcriptional regulator</fullName>
    </submittedName>
</protein>
<dbReference type="InterPro" id="IPR018062">
    <property type="entry name" value="HTH_AraC-typ_CS"/>
</dbReference>
<dbReference type="InterPro" id="IPR029062">
    <property type="entry name" value="Class_I_gatase-like"/>
</dbReference>
<dbReference type="OrthoDB" id="3194870at2"/>
<dbReference type="GO" id="GO:0043565">
    <property type="term" value="F:sequence-specific DNA binding"/>
    <property type="evidence" value="ECO:0007669"/>
    <property type="project" value="InterPro"/>
</dbReference>
<dbReference type="InterPro" id="IPR052158">
    <property type="entry name" value="INH-QAR"/>
</dbReference>
<dbReference type="Pfam" id="PF01965">
    <property type="entry name" value="DJ-1_PfpI"/>
    <property type="match status" value="1"/>
</dbReference>
<dbReference type="PANTHER" id="PTHR43130:SF3">
    <property type="entry name" value="HTH-TYPE TRANSCRIPTIONAL REGULATOR RV1931C"/>
    <property type="match status" value="1"/>
</dbReference>